<dbReference type="Gene3D" id="3.40.630.190">
    <property type="entry name" value="LCP protein"/>
    <property type="match status" value="1"/>
</dbReference>
<dbReference type="InterPro" id="IPR050922">
    <property type="entry name" value="LytR/CpsA/Psr_CW_biosynth"/>
</dbReference>
<keyword evidence="3" id="KW-1133">Transmembrane helix</keyword>
<evidence type="ECO:0000256" key="3">
    <source>
        <dbReference type="SAM" id="Phobius"/>
    </source>
</evidence>
<evidence type="ECO:0000313" key="6">
    <source>
        <dbReference type="EMBL" id="MFA1552296.1"/>
    </source>
</evidence>
<feature type="transmembrane region" description="Helical" evidence="3">
    <location>
        <begin position="178"/>
        <end position="197"/>
    </location>
</feature>
<dbReference type="InterPro" id="IPR004474">
    <property type="entry name" value="LytR_CpsA_psr"/>
</dbReference>
<feature type="region of interest" description="Disordered" evidence="2">
    <location>
        <begin position="1"/>
        <end position="170"/>
    </location>
</feature>
<dbReference type="Pfam" id="PF13399">
    <property type="entry name" value="LytR_C"/>
    <property type="match status" value="1"/>
</dbReference>
<feature type="compositionally biased region" description="Low complexity" evidence="2">
    <location>
        <begin position="95"/>
        <end position="110"/>
    </location>
</feature>
<reference evidence="6 7" key="1">
    <citation type="submission" date="2023-11" db="EMBL/GenBank/DDBJ databases">
        <title>Actinomadura monticuli sp. nov., isolated from volcanic ash.</title>
        <authorList>
            <person name="Lee S.D."/>
            <person name="Yang H."/>
            <person name="Kim I.S."/>
        </authorList>
    </citation>
    <scope>NUCLEOTIDE SEQUENCE [LARGE SCALE GENOMIC DNA]</scope>
    <source>
        <strain evidence="6 7">DSM 45346</strain>
    </source>
</reference>
<dbReference type="Pfam" id="PF03816">
    <property type="entry name" value="LytR_cpsA_psr"/>
    <property type="match status" value="1"/>
</dbReference>
<evidence type="ECO:0000256" key="1">
    <source>
        <dbReference type="ARBA" id="ARBA00006068"/>
    </source>
</evidence>
<evidence type="ECO:0000259" key="5">
    <source>
        <dbReference type="Pfam" id="PF13399"/>
    </source>
</evidence>
<comment type="caution">
    <text evidence="6">The sequence shown here is derived from an EMBL/GenBank/DDBJ whole genome shotgun (WGS) entry which is preliminary data.</text>
</comment>
<feature type="domain" description="Cell envelope-related transcriptional attenuator" evidence="4">
    <location>
        <begin position="252"/>
        <end position="407"/>
    </location>
</feature>
<keyword evidence="3" id="KW-0472">Membrane</keyword>
<feature type="compositionally biased region" description="Gly residues" evidence="2">
    <location>
        <begin position="66"/>
        <end position="76"/>
    </location>
</feature>
<gene>
    <name evidence="6" type="ORF">SM436_01200</name>
</gene>
<accession>A0ABV4QNX3</accession>
<feature type="domain" description="LytR/CpsA/Psr regulator C-terminal" evidence="5">
    <location>
        <begin position="512"/>
        <end position="594"/>
    </location>
</feature>
<dbReference type="InterPro" id="IPR027381">
    <property type="entry name" value="LytR/CpsA/Psr_C"/>
</dbReference>
<dbReference type="PANTHER" id="PTHR33392:SF6">
    <property type="entry name" value="POLYISOPRENYL-TEICHOIC ACID--PEPTIDOGLYCAN TEICHOIC ACID TRANSFERASE TAGU"/>
    <property type="match status" value="1"/>
</dbReference>
<feature type="compositionally biased region" description="Low complexity" evidence="2">
    <location>
        <begin position="77"/>
        <end position="88"/>
    </location>
</feature>
<feature type="compositionally biased region" description="Basic and acidic residues" evidence="2">
    <location>
        <begin position="1"/>
        <end position="18"/>
    </location>
</feature>
<comment type="similarity">
    <text evidence="1">Belongs to the LytR/CpsA/Psr (LCP) family.</text>
</comment>
<dbReference type="Proteomes" id="UP001569904">
    <property type="component" value="Unassembled WGS sequence"/>
</dbReference>
<evidence type="ECO:0000313" key="7">
    <source>
        <dbReference type="Proteomes" id="UP001569904"/>
    </source>
</evidence>
<keyword evidence="3" id="KW-0812">Transmembrane</keyword>
<dbReference type="RefSeq" id="WP_371938579.1">
    <property type="nucleotide sequence ID" value="NZ_JAXCEH010000001.1"/>
</dbReference>
<evidence type="ECO:0000259" key="4">
    <source>
        <dbReference type="Pfam" id="PF03816"/>
    </source>
</evidence>
<evidence type="ECO:0000256" key="2">
    <source>
        <dbReference type="SAM" id="MobiDB-lite"/>
    </source>
</evidence>
<dbReference type="PANTHER" id="PTHR33392">
    <property type="entry name" value="POLYISOPRENYL-TEICHOIC ACID--PEPTIDOGLYCAN TEICHOIC ACID TRANSFERASE TAGU"/>
    <property type="match status" value="1"/>
</dbReference>
<feature type="compositionally biased region" description="Basic and acidic residues" evidence="2">
    <location>
        <begin position="36"/>
        <end position="56"/>
    </location>
</feature>
<organism evidence="6 7">
    <name type="scientific">Actinomadura chokoriensis</name>
    <dbReference type="NCBI Taxonomy" id="454156"/>
    <lineage>
        <taxon>Bacteria</taxon>
        <taxon>Bacillati</taxon>
        <taxon>Actinomycetota</taxon>
        <taxon>Actinomycetes</taxon>
        <taxon>Streptosporangiales</taxon>
        <taxon>Thermomonosporaceae</taxon>
        <taxon>Actinomadura</taxon>
    </lineage>
</organism>
<name>A0ABV4QNX3_9ACTN</name>
<keyword evidence="7" id="KW-1185">Reference proteome</keyword>
<feature type="compositionally biased region" description="Gly residues" evidence="2">
    <location>
        <begin position="132"/>
        <end position="156"/>
    </location>
</feature>
<dbReference type="NCBIfam" id="TIGR00350">
    <property type="entry name" value="lytR_cpsA_psr"/>
    <property type="match status" value="1"/>
</dbReference>
<protein>
    <submittedName>
        <fullName evidence="6">LCP family protein</fullName>
    </submittedName>
</protein>
<dbReference type="EMBL" id="JAXCEH010000001">
    <property type="protein sequence ID" value="MFA1552296.1"/>
    <property type="molecule type" value="Genomic_DNA"/>
</dbReference>
<proteinExistence type="inferred from homology"/>
<sequence length="619" mass="63408">MSDKDPARDEDLARDKAAHKTSRAPHSTGPGEAGPDADRAPDRPRDTEDSDPKTPKETATAATAPGQGGEAAGDGIGAAPEATTESAPGEGGSAGTAAGEGSAAAAAGASEEGGRVAADSEDAGGDAAASGQSGGGAKDGQGGAGANDGQSGGGAKDGQDGQAPGRAGGGRRKVLRRVAAGAVFVLLLGGGGAAWLYHDLVGGIEQEHVDDKLGANRPKKLNKSLNILLIGSDTREGDNARYGAAAGMSGARSDTTILLHLSPNRDQAVGISFPRDSMVKMPSCKKEKGGTVPAQFGMLNAAFAYAGPTCTWKTLESLTGIHIDHFVQVDFAGFKRMVDALGGVQICVSRPVNDPRAELYLKAGKQTVKGEEALGYVRARYSLGDGSDLERIERQQKFMASVVDKATSGSVLTDPAKTYKFLKAATKSMTTDDDLDLAAMRKLADGLKGMSAGQVRFVTVPVKGYAPDPNRVQWNQELAKPLFEAIQHDSELPAEPAKPVKAQAAPLAPGKVHVTVVAAGGKDGLVKRIVKQLEHRGYEVAKKVEKGDKTAESRLVYAPAAEPQASALARDVPNAMLTADAKAPQDGVRLVIGTGGVQLAPPAINKIGGGVKAGEKLCG</sequence>